<reference evidence="2 3" key="1">
    <citation type="journal article" date="2019" name="Nat. Ecol. Evol.">
        <title>Megaphylogeny resolves global patterns of mushroom evolution.</title>
        <authorList>
            <person name="Varga T."/>
            <person name="Krizsan K."/>
            <person name="Foldi C."/>
            <person name="Dima B."/>
            <person name="Sanchez-Garcia M."/>
            <person name="Sanchez-Ramirez S."/>
            <person name="Szollosi G.J."/>
            <person name="Szarkandi J.G."/>
            <person name="Papp V."/>
            <person name="Albert L."/>
            <person name="Andreopoulos W."/>
            <person name="Angelini C."/>
            <person name="Antonin V."/>
            <person name="Barry K.W."/>
            <person name="Bougher N.L."/>
            <person name="Buchanan P."/>
            <person name="Buyck B."/>
            <person name="Bense V."/>
            <person name="Catcheside P."/>
            <person name="Chovatia M."/>
            <person name="Cooper J."/>
            <person name="Damon W."/>
            <person name="Desjardin D."/>
            <person name="Finy P."/>
            <person name="Geml J."/>
            <person name="Haridas S."/>
            <person name="Hughes K."/>
            <person name="Justo A."/>
            <person name="Karasinski D."/>
            <person name="Kautmanova I."/>
            <person name="Kiss B."/>
            <person name="Kocsube S."/>
            <person name="Kotiranta H."/>
            <person name="LaButti K.M."/>
            <person name="Lechner B.E."/>
            <person name="Liimatainen K."/>
            <person name="Lipzen A."/>
            <person name="Lukacs Z."/>
            <person name="Mihaltcheva S."/>
            <person name="Morgado L.N."/>
            <person name="Niskanen T."/>
            <person name="Noordeloos M.E."/>
            <person name="Ohm R.A."/>
            <person name="Ortiz-Santana B."/>
            <person name="Ovrebo C."/>
            <person name="Racz N."/>
            <person name="Riley R."/>
            <person name="Savchenko A."/>
            <person name="Shiryaev A."/>
            <person name="Soop K."/>
            <person name="Spirin V."/>
            <person name="Szebenyi C."/>
            <person name="Tomsovsky M."/>
            <person name="Tulloss R.E."/>
            <person name="Uehling J."/>
            <person name="Grigoriev I.V."/>
            <person name="Vagvolgyi C."/>
            <person name="Papp T."/>
            <person name="Martin F.M."/>
            <person name="Miettinen O."/>
            <person name="Hibbett D.S."/>
            <person name="Nagy L.G."/>
        </authorList>
    </citation>
    <scope>NUCLEOTIDE SEQUENCE [LARGE SCALE GENOMIC DNA]</scope>
    <source>
        <strain evidence="2 3">HHB13444</strain>
    </source>
</reference>
<proteinExistence type="predicted"/>
<evidence type="ECO:0008006" key="4">
    <source>
        <dbReference type="Google" id="ProtNLM"/>
    </source>
</evidence>
<dbReference type="PANTHER" id="PTHR31642">
    <property type="entry name" value="TRICHOTHECENE 3-O-ACETYLTRANSFERASE"/>
    <property type="match status" value="1"/>
</dbReference>
<keyword evidence="3" id="KW-1185">Reference proteome</keyword>
<dbReference type="InterPro" id="IPR050317">
    <property type="entry name" value="Plant_Fungal_Acyltransferase"/>
</dbReference>
<name>A0A5C3PBG4_9APHY</name>
<protein>
    <recommendedName>
        <fullName evidence="4">Transferase-domain-containing protein</fullName>
    </recommendedName>
</protein>
<evidence type="ECO:0000313" key="3">
    <source>
        <dbReference type="Proteomes" id="UP000308197"/>
    </source>
</evidence>
<dbReference type="Proteomes" id="UP000308197">
    <property type="component" value="Unassembled WGS sequence"/>
</dbReference>
<sequence>MAEDEREHIHPSGPIPLAGRGLYLLNSNNLLINFTLDIAYVVPSRLDISDLRVSLARTLASFPLFCGRLVRKPEWAISLAPLRPVPLTIKYELEPGWNPTSANAVVRPRPGPLVDKINPLALMNSDAPDLFKATIAQTDNATLVGISCSHMVADLFIVLKFLRTWSQHFTNPLDPVTEPRPVYLDAVATTLPAPSDQSRLEYIRSKLPPLLFHTFPLDDIPASIFAPFPIRRIDLRFSSAQVSTLQRALLRYQSGVKIGDSTNVAKLTGQDALSAFVVAALNASYDTPANQISNVVNCRGINPAVLPHDAVGNGLAYAVTDDISLNDGDPRTTVLAYARAIRRSLEEVRHPDYVEDYLALAGAEWLRAAKVNQGHCILETPGHVLINSSYRHDWASAHFGFPGQASWQHPDTVPTDNYVMFFPSNPVRTPHGEWRTDDGACEATFNVKAGREDHLEAAVAQIWAAIVGETTNPILIVSDPHGYT</sequence>
<gene>
    <name evidence="2" type="ORF">K466DRAFT_599879</name>
</gene>
<dbReference type="GO" id="GO:0016747">
    <property type="term" value="F:acyltransferase activity, transferring groups other than amino-acyl groups"/>
    <property type="evidence" value="ECO:0007669"/>
    <property type="project" value="TreeGrafter"/>
</dbReference>
<dbReference type="EMBL" id="ML211174">
    <property type="protein sequence ID" value="TFK86986.1"/>
    <property type="molecule type" value="Genomic_DNA"/>
</dbReference>
<dbReference type="PANTHER" id="PTHR31642:SF310">
    <property type="entry name" value="FATTY ALCOHOL:CAFFEOYL-COA ACYLTRANSFERASE"/>
    <property type="match status" value="1"/>
</dbReference>
<organism evidence="2 3">
    <name type="scientific">Polyporus arcularius HHB13444</name>
    <dbReference type="NCBI Taxonomy" id="1314778"/>
    <lineage>
        <taxon>Eukaryota</taxon>
        <taxon>Fungi</taxon>
        <taxon>Dikarya</taxon>
        <taxon>Basidiomycota</taxon>
        <taxon>Agaricomycotina</taxon>
        <taxon>Agaricomycetes</taxon>
        <taxon>Polyporales</taxon>
        <taxon>Polyporaceae</taxon>
        <taxon>Polyporus</taxon>
    </lineage>
</organism>
<dbReference type="AlphaFoldDB" id="A0A5C3PBG4"/>
<accession>A0A5C3PBG4</accession>
<keyword evidence="1" id="KW-0808">Transferase</keyword>
<evidence type="ECO:0000256" key="1">
    <source>
        <dbReference type="ARBA" id="ARBA00022679"/>
    </source>
</evidence>
<evidence type="ECO:0000313" key="2">
    <source>
        <dbReference type="EMBL" id="TFK86986.1"/>
    </source>
</evidence>
<dbReference type="InterPro" id="IPR023213">
    <property type="entry name" value="CAT-like_dom_sf"/>
</dbReference>
<dbReference type="InParanoid" id="A0A5C3PBG4"/>
<dbReference type="Gene3D" id="3.30.559.10">
    <property type="entry name" value="Chloramphenicol acetyltransferase-like domain"/>
    <property type="match status" value="2"/>
</dbReference>